<keyword evidence="5" id="KW-0966">Cell projection</keyword>
<gene>
    <name evidence="7" type="ORF">HCN44_000655</name>
</gene>
<evidence type="ECO:0000256" key="4">
    <source>
        <dbReference type="ARBA" id="ARBA00023212"/>
    </source>
</evidence>
<accession>A0A834XS62</accession>
<dbReference type="GO" id="GO:0035082">
    <property type="term" value="P:axoneme assembly"/>
    <property type="evidence" value="ECO:0007669"/>
    <property type="project" value="TreeGrafter"/>
</dbReference>
<dbReference type="Pfam" id="PF04712">
    <property type="entry name" value="Radial_spoke"/>
    <property type="match status" value="1"/>
</dbReference>
<dbReference type="PANTHER" id="PTHR13159">
    <property type="entry name" value="RADIAL SPOKEHEAD-RELATED"/>
    <property type="match status" value="1"/>
</dbReference>
<dbReference type="AlphaFoldDB" id="A0A834XS62"/>
<reference evidence="7 8" key="1">
    <citation type="submission" date="2020-08" db="EMBL/GenBank/DDBJ databases">
        <title>Aphidius gifuensis genome sequencing and assembly.</title>
        <authorList>
            <person name="Du Z."/>
        </authorList>
    </citation>
    <scope>NUCLEOTIDE SEQUENCE [LARGE SCALE GENOMIC DNA]</scope>
    <source>
        <strain evidence="7">YNYX2018</strain>
        <tissue evidence="7">Adults</tissue>
    </source>
</reference>
<dbReference type="EMBL" id="JACMRX010000004">
    <property type="protein sequence ID" value="KAF7990850.1"/>
    <property type="molecule type" value="Genomic_DNA"/>
</dbReference>
<protein>
    <submittedName>
        <fullName evidence="7">Uncharacterized protein</fullName>
    </submittedName>
</protein>
<name>A0A834XS62_APHGI</name>
<evidence type="ECO:0000256" key="5">
    <source>
        <dbReference type="ARBA" id="ARBA00023273"/>
    </source>
</evidence>
<dbReference type="InterPro" id="IPR006802">
    <property type="entry name" value="Radial_spoke"/>
</dbReference>
<dbReference type="GO" id="GO:0001534">
    <property type="term" value="C:radial spoke"/>
    <property type="evidence" value="ECO:0007669"/>
    <property type="project" value="InterPro"/>
</dbReference>
<evidence type="ECO:0000256" key="6">
    <source>
        <dbReference type="SAM" id="MobiDB-lite"/>
    </source>
</evidence>
<dbReference type="GO" id="GO:0060294">
    <property type="term" value="P:cilium movement involved in cell motility"/>
    <property type="evidence" value="ECO:0007669"/>
    <property type="project" value="InterPro"/>
</dbReference>
<keyword evidence="4" id="KW-0206">Cytoskeleton</keyword>
<dbReference type="OrthoDB" id="272202at2759"/>
<keyword evidence="3" id="KW-0969">Cilium</keyword>
<evidence type="ECO:0000313" key="8">
    <source>
        <dbReference type="Proteomes" id="UP000639338"/>
    </source>
</evidence>
<evidence type="ECO:0000256" key="1">
    <source>
        <dbReference type="ARBA" id="ARBA00004430"/>
    </source>
</evidence>
<feature type="region of interest" description="Disordered" evidence="6">
    <location>
        <begin position="206"/>
        <end position="226"/>
    </location>
</feature>
<sequence length="611" mass="71326">MEYSYDVDEVPQGKLPSIKHDIKQAKMFLMKDSPESGDSLYNHLSELLNKILSERPNNAVDIFEEYSKKIKEQRYKVKNNIQDFYIPIGDYDNAKKIIKLFRMIKEKEKKDIHIVENEEKKIIQNLFDLFYYFEQIDIGLPRSDLYMLNLSIRKLVNEKPITKPRFWGKILGKPKNFYVLEAEFTKEELSRRLELEIKTVDVEKINDDDSSGNNKSSIEKKLNSDSTSRVHMVLPNQNIPPETIGTGTNKKVYYVCNFPGLDEWIELPSVLPLQITLAKKILHYFTGCLDTLIHTYPLYPGNEGNYLRSQIARISAATLISPIGFYTFENEDKDPEEVEEVEVEEVEEDEEEEEDINEEIEEEEQEEIEYNEIDTSIISENHHYKPLPVKELVDPSMSNWCHHSEYILSQGRTVWWNSTDETEPKNEDDEDDDKEYVEEEEEQQQQQQEQKDVKRKDIDVKKEIGPPLLTPLSEDIATDGMPYWTARLSSSIQQDTSFAVVRSNIWPGAFSFANDKTFANIYIGTGHKYNVQNFSPPSMPPVQEQYKVDLDIMEAQDPSIEEEETQHLTRMTTPMMNNSELDFGESFEDHENTKDQDEESYESDEKIVELN</sequence>
<proteinExistence type="predicted"/>
<keyword evidence="8" id="KW-1185">Reference proteome</keyword>
<comment type="subcellular location">
    <subcellularLocation>
        <location evidence="1">Cytoplasm</location>
        <location evidence="1">Cytoskeleton</location>
        <location evidence="1">Cilium axoneme</location>
    </subcellularLocation>
</comment>
<feature type="compositionally biased region" description="Acidic residues" evidence="6">
    <location>
        <begin position="426"/>
        <end position="443"/>
    </location>
</feature>
<comment type="caution">
    <text evidence="7">The sequence shown here is derived from an EMBL/GenBank/DDBJ whole genome shotgun (WGS) entry which is preliminary data.</text>
</comment>
<feature type="region of interest" description="Disordered" evidence="6">
    <location>
        <begin position="572"/>
        <end position="611"/>
    </location>
</feature>
<evidence type="ECO:0000313" key="7">
    <source>
        <dbReference type="EMBL" id="KAF7990850.1"/>
    </source>
</evidence>
<dbReference type="CDD" id="cd22963">
    <property type="entry name" value="DD_CrRSP4-like"/>
    <property type="match status" value="1"/>
</dbReference>
<evidence type="ECO:0000256" key="2">
    <source>
        <dbReference type="ARBA" id="ARBA00022490"/>
    </source>
</evidence>
<feature type="region of interest" description="Disordered" evidence="6">
    <location>
        <begin position="419"/>
        <end position="459"/>
    </location>
</feature>
<organism evidence="7 8">
    <name type="scientific">Aphidius gifuensis</name>
    <name type="common">Parasitoid wasp</name>
    <dbReference type="NCBI Taxonomy" id="684658"/>
    <lineage>
        <taxon>Eukaryota</taxon>
        <taxon>Metazoa</taxon>
        <taxon>Ecdysozoa</taxon>
        <taxon>Arthropoda</taxon>
        <taxon>Hexapoda</taxon>
        <taxon>Insecta</taxon>
        <taxon>Pterygota</taxon>
        <taxon>Neoptera</taxon>
        <taxon>Endopterygota</taxon>
        <taxon>Hymenoptera</taxon>
        <taxon>Apocrita</taxon>
        <taxon>Ichneumonoidea</taxon>
        <taxon>Braconidae</taxon>
        <taxon>Aphidiinae</taxon>
        <taxon>Aphidius</taxon>
    </lineage>
</organism>
<dbReference type="PANTHER" id="PTHR13159:SF0">
    <property type="entry name" value="RADIAL SPOKE HEAD 6 HOMOLOG A"/>
    <property type="match status" value="1"/>
</dbReference>
<feature type="region of interest" description="Disordered" evidence="6">
    <location>
        <begin position="341"/>
        <end position="370"/>
    </location>
</feature>
<feature type="compositionally biased region" description="Basic and acidic residues" evidence="6">
    <location>
        <begin position="449"/>
        <end position="459"/>
    </location>
</feature>
<evidence type="ECO:0000256" key="3">
    <source>
        <dbReference type="ARBA" id="ARBA00023069"/>
    </source>
</evidence>
<dbReference type="Proteomes" id="UP000639338">
    <property type="component" value="Unassembled WGS sequence"/>
</dbReference>
<keyword evidence="2" id="KW-0963">Cytoplasm</keyword>